<dbReference type="AlphaFoldDB" id="A0A9X2V7S5"/>
<proteinExistence type="predicted"/>
<reference evidence="1" key="1">
    <citation type="submission" date="2022-08" db="EMBL/GenBank/DDBJ databases">
        <title>Genomic Encyclopedia of Type Strains, Phase V (KMG-V): Genome sequencing to study the core and pangenomes of soil and plant-associated prokaryotes.</title>
        <authorList>
            <person name="Whitman W."/>
        </authorList>
    </citation>
    <scope>NUCLEOTIDE SEQUENCE</scope>
    <source>
        <strain evidence="1">SP3026</strain>
    </source>
</reference>
<evidence type="ECO:0000313" key="2">
    <source>
        <dbReference type="Proteomes" id="UP001155144"/>
    </source>
</evidence>
<gene>
    <name evidence="1" type="ORF">GGP45_003285</name>
</gene>
<sequence>MFYCSLALTQYYKVGLRLTVFAQLNRILDTHPGWEMIKRVQAPIEQVREVADAMAVHRADRRHCNEMAIEPFDSVLLREDACLPYCVVVLLRRDSPLTSVEQGLRNGHDGTGQCRMLVASMTWSRLKTVLI</sequence>
<organism evidence="1 2">
    <name type="scientific">Salinibacter ruber</name>
    <dbReference type="NCBI Taxonomy" id="146919"/>
    <lineage>
        <taxon>Bacteria</taxon>
        <taxon>Pseudomonadati</taxon>
        <taxon>Rhodothermota</taxon>
        <taxon>Rhodothermia</taxon>
        <taxon>Rhodothermales</taxon>
        <taxon>Salinibacteraceae</taxon>
        <taxon>Salinibacter</taxon>
    </lineage>
</organism>
<evidence type="ECO:0000313" key="1">
    <source>
        <dbReference type="EMBL" id="MCS4122917.1"/>
    </source>
</evidence>
<comment type="caution">
    <text evidence="1">The sequence shown here is derived from an EMBL/GenBank/DDBJ whole genome shotgun (WGS) entry which is preliminary data.</text>
</comment>
<name>A0A9X2V7S5_9BACT</name>
<accession>A0A9X2V7S5</accession>
<protein>
    <submittedName>
        <fullName evidence="1">Uncharacterized protein</fullName>
    </submittedName>
</protein>
<dbReference type="EMBL" id="JANUBL010000013">
    <property type="protein sequence ID" value="MCS4122917.1"/>
    <property type="molecule type" value="Genomic_DNA"/>
</dbReference>
<dbReference type="Proteomes" id="UP001155144">
    <property type="component" value="Unassembled WGS sequence"/>
</dbReference>